<keyword evidence="8" id="KW-1185">Reference proteome</keyword>
<dbReference type="InterPro" id="IPR000064">
    <property type="entry name" value="NLP_P60_dom"/>
</dbReference>
<reference evidence="7 8" key="1">
    <citation type="submission" date="2019-01" db="EMBL/GenBank/DDBJ databases">
        <title>Genome sequencing of strain 2JSPR-7.</title>
        <authorList>
            <person name="Heo J."/>
            <person name="Kim S.-J."/>
            <person name="Kim J.-S."/>
            <person name="Hong S.-B."/>
            <person name="Kwon S.-W."/>
        </authorList>
    </citation>
    <scope>NUCLEOTIDE SEQUENCE [LARGE SCALE GENOMIC DNA]</scope>
    <source>
        <strain evidence="7 8">2JSPR-7</strain>
        <plasmid evidence="7 8">unnamed1</plasmid>
    </source>
</reference>
<feature type="domain" description="NlpC/P60" evidence="6">
    <location>
        <begin position="1"/>
        <end position="33"/>
    </location>
</feature>
<evidence type="ECO:0000256" key="4">
    <source>
        <dbReference type="ARBA" id="ARBA00022807"/>
    </source>
</evidence>
<keyword evidence="7" id="KW-0614">Plasmid</keyword>
<dbReference type="InterPro" id="IPR038765">
    <property type="entry name" value="Papain-like_cys_pep_sf"/>
</dbReference>
<evidence type="ECO:0000259" key="6">
    <source>
        <dbReference type="Pfam" id="PF00877"/>
    </source>
</evidence>
<feature type="compositionally biased region" description="Basic and acidic residues" evidence="5">
    <location>
        <begin position="140"/>
        <end position="152"/>
    </location>
</feature>
<proteinExistence type="inferred from homology"/>
<sequence>MQPGDIITFRKGGGSAYHHVGIYIGDGRMIHAPAPAATSNTPSSPATGRPKSGWLGESDEPGLRSRRSHADEHSRARRMFRPQTHARARTHGLKRTHRGPAELGAQDRAHRQGRYSGRRHPGPRHRRQRQPRRRGRGRTHRDVFHGHRDRPVPRRRRPSRDPVAVRDVRRRRAGRKP</sequence>
<dbReference type="SUPFAM" id="SSF54001">
    <property type="entry name" value="Cysteine proteinases"/>
    <property type="match status" value="1"/>
</dbReference>
<dbReference type="Gene3D" id="3.90.1720.10">
    <property type="entry name" value="endopeptidase domain like (from Nostoc punctiforme)"/>
    <property type="match status" value="1"/>
</dbReference>
<organism evidence="7 8">
    <name type="scientific">Xylanimonas allomyrinae</name>
    <dbReference type="NCBI Taxonomy" id="2509459"/>
    <lineage>
        <taxon>Bacteria</taxon>
        <taxon>Bacillati</taxon>
        <taxon>Actinomycetota</taxon>
        <taxon>Actinomycetes</taxon>
        <taxon>Micrococcales</taxon>
        <taxon>Promicromonosporaceae</taxon>
        <taxon>Xylanimonas</taxon>
    </lineage>
</organism>
<evidence type="ECO:0000313" key="7">
    <source>
        <dbReference type="EMBL" id="QAY64977.1"/>
    </source>
</evidence>
<protein>
    <submittedName>
        <fullName evidence="7">Peptidoglycan endopeptidase</fullName>
    </submittedName>
</protein>
<name>A0A4P6EWM1_9MICO</name>
<dbReference type="GO" id="GO:0008234">
    <property type="term" value="F:cysteine-type peptidase activity"/>
    <property type="evidence" value="ECO:0007669"/>
    <property type="project" value="UniProtKB-KW"/>
</dbReference>
<dbReference type="EMBL" id="CP035496">
    <property type="protein sequence ID" value="QAY64977.1"/>
    <property type="molecule type" value="Genomic_DNA"/>
</dbReference>
<feature type="compositionally biased region" description="Basic residues" evidence="5">
    <location>
        <begin position="111"/>
        <end position="139"/>
    </location>
</feature>
<keyword evidence="2" id="KW-0645">Protease</keyword>
<gene>
    <name evidence="7" type="ORF">ET495_17295</name>
</gene>
<dbReference type="KEGG" id="xyl:ET495_17295"/>
<dbReference type="RefSeq" id="WP_129206113.1">
    <property type="nucleotide sequence ID" value="NZ_CP035496.1"/>
</dbReference>
<feature type="compositionally biased region" description="Basic residues" evidence="5">
    <location>
        <begin position="75"/>
        <end position="98"/>
    </location>
</feature>
<dbReference type="GO" id="GO:0006508">
    <property type="term" value="P:proteolysis"/>
    <property type="evidence" value="ECO:0007669"/>
    <property type="project" value="UniProtKB-KW"/>
</dbReference>
<feature type="region of interest" description="Disordered" evidence="5">
    <location>
        <begin position="34"/>
        <end position="177"/>
    </location>
</feature>
<evidence type="ECO:0000256" key="5">
    <source>
        <dbReference type="SAM" id="MobiDB-lite"/>
    </source>
</evidence>
<feature type="compositionally biased region" description="Low complexity" evidence="5">
    <location>
        <begin position="34"/>
        <end position="47"/>
    </location>
</feature>
<dbReference type="Pfam" id="PF00877">
    <property type="entry name" value="NLPC_P60"/>
    <property type="match status" value="1"/>
</dbReference>
<keyword evidence="3" id="KW-0378">Hydrolase</keyword>
<dbReference type="OrthoDB" id="9815778at2"/>
<comment type="similarity">
    <text evidence="1">Belongs to the peptidase C40 family.</text>
</comment>
<feature type="compositionally biased region" description="Basic residues" evidence="5">
    <location>
        <begin position="168"/>
        <end position="177"/>
    </location>
</feature>
<evidence type="ECO:0000256" key="2">
    <source>
        <dbReference type="ARBA" id="ARBA00022670"/>
    </source>
</evidence>
<evidence type="ECO:0000313" key="8">
    <source>
        <dbReference type="Proteomes" id="UP000291758"/>
    </source>
</evidence>
<dbReference type="Proteomes" id="UP000291758">
    <property type="component" value="Plasmid unnamed1"/>
</dbReference>
<accession>A0A4P6EWM1</accession>
<geneLocation type="plasmid" evidence="7">
    <name>unnamed1</name>
</geneLocation>
<keyword evidence="4" id="KW-0788">Thiol protease</keyword>
<evidence type="ECO:0000256" key="3">
    <source>
        <dbReference type="ARBA" id="ARBA00022801"/>
    </source>
</evidence>
<evidence type="ECO:0000256" key="1">
    <source>
        <dbReference type="ARBA" id="ARBA00007074"/>
    </source>
</evidence>
<dbReference type="AlphaFoldDB" id="A0A4P6EWM1"/>